<keyword evidence="2" id="KW-0812">Transmembrane</keyword>
<feature type="transmembrane region" description="Helical" evidence="2">
    <location>
        <begin position="209"/>
        <end position="232"/>
    </location>
</feature>
<keyword evidence="2" id="KW-0472">Membrane</keyword>
<feature type="compositionally biased region" description="Basic and acidic residues" evidence="1">
    <location>
        <begin position="242"/>
        <end position="251"/>
    </location>
</feature>
<feature type="region of interest" description="Disordered" evidence="1">
    <location>
        <begin position="153"/>
        <end position="205"/>
    </location>
</feature>
<dbReference type="AlphaFoldDB" id="A0A6A6X620"/>
<keyword evidence="2" id="KW-1133">Transmembrane helix</keyword>
<keyword evidence="4" id="KW-1185">Reference proteome</keyword>
<feature type="region of interest" description="Disordered" evidence="1">
    <location>
        <begin position="242"/>
        <end position="273"/>
    </location>
</feature>
<organism evidence="3 4">
    <name type="scientific">Melanomma pulvis-pyrius CBS 109.77</name>
    <dbReference type="NCBI Taxonomy" id="1314802"/>
    <lineage>
        <taxon>Eukaryota</taxon>
        <taxon>Fungi</taxon>
        <taxon>Dikarya</taxon>
        <taxon>Ascomycota</taxon>
        <taxon>Pezizomycotina</taxon>
        <taxon>Dothideomycetes</taxon>
        <taxon>Pleosporomycetidae</taxon>
        <taxon>Pleosporales</taxon>
        <taxon>Melanommataceae</taxon>
        <taxon>Melanomma</taxon>
    </lineage>
</organism>
<proteinExistence type="predicted"/>
<reference evidence="3" key="1">
    <citation type="journal article" date="2020" name="Stud. Mycol.">
        <title>101 Dothideomycetes genomes: a test case for predicting lifestyles and emergence of pathogens.</title>
        <authorList>
            <person name="Haridas S."/>
            <person name="Albert R."/>
            <person name="Binder M."/>
            <person name="Bloem J."/>
            <person name="Labutti K."/>
            <person name="Salamov A."/>
            <person name="Andreopoulos B."/>
            <person name="Baker S."/>
            <person name="Barry K."/>
            <person name="Bills G."/>
            <person name="Bluhm B."/>
            <person name="Cannon C."/>
            <person name="Castanera R."/>
            <person name="Culley D."/>
            <person name="Daum C."/>
            <person name="Ezra D."/>
            <person name="Gonzalez J."/>
            <person name="Henrissat B."/>
            <person name="Kuo A."/>
            <person name="Liang C."/>
            <person name="Lipzen A."/>
            <person name="Lutzoni F."/>
            <person name="Magnuson J."/>
            <person name="Mondo S."/>
            <person name="Nolan M."/>
            <person name="Ohm R."/>
            <person name="Pangilinan J."/>
            <person name="Park H.-J."/>
            <person name="Ramirez L."/>
            <person name="Alfaro M."/>
            <person name="Sun H."/>
            <person name="Tritt A."/>
            <person name="Yoshinaga Y."/>
            <person name="Zwiers L.-H."/>
            <person name="Turgeon B."/>
            <person name="Goodwin S."/>
            <person name="Spatafora J."/>
            <person name="Crous P."/>
            <person name="Grigoriev I."/>
        </authorList>
    </citation>
    <scope>NUCLEOTIDE SEQUENCE</scope>
    <source>
        <strain evidence="3">CBS 109.77</strain>
    </source>
</reference>
<evidence type="ECO:0008006" key="5">
    <source>
        <dbReference type="Google" id="ProtNLM"/>
    </source>
</evidence>
<gene>
    <name evidence="3" type="ORF">K505DRAFT_418954</name>
</gene>
<name>A0A6A6X620_9PLEO</name>
<protein>
    <recommendedName>
        <fullName evidence="5">Mid2 domain-containing protein</fullName>
    </recommendedName>
</protein>
<dbReference type="OrthoDB" id="5215637at2759"/>
<evidence type="ECO:0000313" key="4">
    <source>
        <dbReference type="Proteomes" id="UP000799757"/>
    </source>
</evidence>
<evidence type="ECO:0000256" key="1">
    <source>
        <dbReference type="SAM" id="MobiDB-lite"/>
    </source>
</evidence>
<evidence type="ECO:0000313" key="3">
    <source>
        <dbReference type="EMBL" id="KAF2791691.1"/>
    </source>
</evidence>
<evidence type="ECO:0000256" key="2">
    <source>
        <dbReference type="SAM" id="Phobius"/>
    </source>
</evidence>
<dbReference type="Proteomes" id="UP000799757">
    <property type="component" value="Unassembled WGS sequence"/>
</dbReference>
<sequence length="273" mass="28584">MLGDCYHPNSERFISGVVIPCNGTAIENGEHSACCVLDDLCLTNGMCQNPSDRANGYNWYWREGCTDATFTDPACPQYCTGSGDDLSNDHFIFSCPASDTESATTHWACAPSGVDVTKGIMTDGCNEPLYTFSAIGPVAYTIAGTIQPSTTSSMASSFSSPSQPSSAASYPTSTIADTTTTSAIATTPSSSSTSTSSNSSTGLSSGTKVGLGVGISLGVVLLALVGVIIMLLRRRNIEHTGGRKAHAENSHVRPGYFTPNEPQFVPPHELEAR</sequence>
<accession>A0A6A6X620</accession>
<dbReference type="EMBL" id="MU002006">
    <property type="protein sequence ID" value="KAF2791691.1"/>
    <property type="molecule type" value="Genomic_DNA"/>
</dbReference>